<dbReference type="PANTHER" id="PTHR36447">
    <property type="entry name" value="BETA-GALACTOSIDASE GANA"/>
    <property type="match status" value="1"/>
</dbReference>
<dbReference type="InterPro" id="IPR013780">
    <property type="entry name" value="Glyco_hydro_b"/>
</dbReference>
<dbReference type="Pfam" id="PF02449">
    <property type="entry name" value="Glyco_hydro_42"/>
    <property type="match status" value="1"/>
</dbReference>
<reference evidence="11 12" key="2">
    <citation type="submission" date="2017-10" db="EMBL/GenBank/DDBJ databases">
        <authorList>
            <person name="Banno H."/>
            <person name="Chua N.-H."/>
        </authorList>
    </citation>
    <scope>NUCLEOTIDE SEQUENCE [LARGE SCALE GENOMIC DNA]</scope>
    <source>
        <strain evidence="11 12">JK623</strain>
    </source>
</reference>
<evidence type="ECO:0000256" key="4">
    <source>
        <dbReference type="ARBA" id="ARBA00022723"/>
    </source>
</evidence>
<dbReference type="EMBL" id="PDYG01000064">
    <property type="protein sequence ID" value="PHU37372.1"/>
    <property type="molecule type" value="Genomic_DNA"/>
</dbReference>
<dbReference type="InterPro" id="IPR029062">
    <property type="entry name" value="Class_I_gatase-like"/>
</dbReference>
<keyword evidence="6" id="KW-0862">Zinc</keyword>
<reference evidence="11 12" key="1">
    <citation type="submission" date="2017-10" db="EMBL/GenBank/DDBJ databases">
        <title>Resolving the taxonomy of Roseburia spp., Eubacterium rectale and Agathobacter spp. through phylogenomic analysis.</title>
        <authorList>
            <person name="Sheridan P.O."/>
            <person name="Walker A.W."/>
            <person name="Duncan S.H."/>
            <person name="Scott K.P."/>
            <person name="Toole P.W.O."/>
            <person name="Luis P."/>
            <person name="Flint H.J."/>
        </authorList>
    </citation>
    <scope>NUCLEOTIDE SEQUENCE [LARGE SCALE GENOMIC DNA]</scope>
    <source>
        <strain evidence="11 12">JK623</strain>
    </source>
</reference>
<evidence type="ECO:0000256" key="7">
    <source>
        <dbReference type="ARBA" id="ARBA00023295"/>
    </source>
</evidence>
<dbReference type="GO" id="GO:0046872">
    <property type="term" value="F:metal ion binding"/>
    <property type="evidence" value="ECO:0007669"/>
    <property type="project" value="UniProtKB-KW"/>
</dbReference>
<evidence type="ECO:0000259" key="9">
    <source>
        <dbReference type="Pfam" id="PF08532"/>
    </source>
</evidence>
<dbReference type="InterPro" id="IPR013739">
    <property type="entry name" value="Beta_galactosidase_C"/>
</dbReference>
<evidence type="ECO:0000313" key="11">
    <source>
        <dbReference type="EMBL" id="PHU37372.1"/>
    </source>
</evidence>
<evidence type="ECO:0000256" key="3">
    <source>
        <dbReference type="ARBA" id="ARBA00012756"/>
    </source>
</evidence>
<dbReference type="SUPFAM" id="SSF51445">
    <property type="entry name" value="(Trans)glycosidases"/>
    <property type="match status" value="1"/>
</dbReference>
<dbReference type="GO" id="GO:0009341">
    <property type="term" value="C:beta-galactosidase complex"/>
    <property type="evidence" value="ECO:0007669"/>
    <property type="project" value="InterPro"/>
</dbReference>
<comment type="catalytic activity">
    <reaction evidence="1">
        <text>Hydrolysis of terminal non-reducing beta-D-galactose residues in beta-D-galactosides.</text>
        <dbReference type="EC" id="3.2.1.23"/>
    </reaction>
</comment>
<keyword evidence="5" id="KW-0378">Hydrolase</keyword>
<keyword evidence="4" id="KW-0479">Metal-binding</keyword>
<accession>A0A2G3E277</accession>
<proteinExistence type="inferred from homology"/>
<dbReference type="EC" id="3.2.1.23" evidence="3"/>
<dbReference type="GO" id="GO:0006012">
    <property type="term" value="P:galactose metabolic process"/>
    <property type="evidence" value="ECO:0007669"/>
    <property type="project" value="InterPro"/>
</dbReference>
<evidence type="ECO:0000256" key="5">
    <source>
        <dbReference type="ARBA" id="ARBA00022801"/>
    </source>
</evidence>
<sequence length="668" mass="76485">MKELLYGAAYYDEYMPYDRVEQDMAMMEKAGMNVIRIAESTWSTWEKREGEFDFTSLHRMLDAAKRHHISVIVGTPTYAIPSWLADKADDILALTHSGPGIYGHRQNMDITNPIYLQYAERMIRKLMEEVCDEPHVIGFQLDNETKAYDTCGPRAQEMFVESLKQKYPDLDAFNHAFGLDYWSNRVDDWAHFPDIRGTINGSLAAEYAAFSRGLVTDFLKWQAAIVAEYKRPDQFITQNFDYDWDARRGGLGLQPEVDQFAAAEAVTIAGCDIYHPNAQDLTGAEITVLGNISRGLKSDNYLVLETEAQGNLGWLPYPGQLRLCAYSHVANGANMVEYWHWHSIHNAIESYWKGVLSHDLQENETYRECAIVGNEWKRIGQHLVNLKKDNRVAIVADSRSNTGLIQFPMDTEDTHGYNRVLRWLADALYRLNIEFDVIPAQAEYLSRYEIVLLPALYSAKEEYLQALSDYVKDGGHLIATFKSAFANEQIKIYADRQPHILHEALGIHYDQFTFPKNVEVAFHEKSGAAREWMEMVFADTAEVWSRYTHPVWNRYAAVTYNEFGKGSAMYLAAMFEDEVLEEVLSAFLHEINFAEPHKISFSNVRYPLVVKQGVNAASEQIVYVMNFSDEEQTLAIPVEAKELLQNQTIASGEQISIQPWDLKILRIC</sequence>
<dbReference type="GO" id="GO:0004565">
    <property type="term" value="F:beta-galactosidase activity"/>
    <property type="evidence" value="ECO:0007669"/>
    <property type="project" value="UniProtKB-EC"/>
</dbReference>
<dbReference type="CDD" id="cd03143">
    <property type="entry name" value="A4_beta-galactosidase_middle_domain"/>
    <property type="match status" value="1"/>
</dbReference>
<evidence type="ECO:0000256" key="1">
    <source>
        <dbReference type="ARBA" id="ARBA00001412"/>
    </source>
</evidence>
<dbReference type="Proteomes" id="UP000224563">
    <property type="component" value="Unassembled WGS sequence"/>
</dbReference>
<dbReference type="InterPro" id="IPR013738">
    <property type="entry name" value="Beta_galactosidase_Trimer"/>
</dbReference>
<dbReference type="Gene3D" id="3.40.50.880">
    <property type="match status" value="1"/>
</dbReference>
<evidence type="ECO:0000259" key="8">
    <source>
        <dbReference type="Pfam" id="PF02449"/>
    </source>
</evidence>
<organism evidence="11 12">
    <name type="scientific">Agathobacter ruminis</name>
    <dbReference type="NCBI Taxonomy" id="1712665"/>
    <lineage>
        <taxon>Bacteria</taxon>
        <taxon>Bacillati</taxon>
        <taxon>Bacillota</taxon>
        <taxon>Clostridia</taxon>
        <taxon>Lachnospirales</taxon>
        <taxon>Lachnospiraceae</taxon>
        <taxon>Agathobacter</taxon>
    </lineage>
</organism>
<dbReference type="InterPro" id="IPR013529">
    <property type="entry name" value="Glyco_hydro_42_N"/>
</dbReference>
<keyword evidence="12" id="KW-1185">Reference proteome</keyword>
<dbReference type="SUPFAM" id="SSF52317">
    <property type="entry name" value="Class I glutamine amidotransferase-like"/>
    <property type="match status" value="1"/>
</dbReference>
<feature type="domain" description="Glycoside hydrolase family 42 N-terminal" evidence="8">
    <location>
        <begin position="10"/>
        <end position="378"/>
    </location>
</feature>
<evidence type="ECO:0000256" key="6">
    <source>
        <dbReference type="ARBA" id="ARBA00022833"/>
    </source>
</evidence>
<dbReference type="Pfam" id="PF08532">
    <property type="entry name" value="Glyco_hydro_42M"/>
    <property type="match status" value="1"/>
</dbReference>
<evidence type="ECO:0000256" key="2">
    <source>
        <dbReference type="ARBA" id="ARBA00005940"/>
    </source>
</evidence>
<dbReference type="Gene3D" id="2.60.40.1180">
    <property type="entry name" value="Golgi alpha-mannosidase II"/>
    <property type="match status" value="1"/>
</dbReference>
<feature type="domain" description="Beta-galactosidase trimerisation" evidence="9">
    <location>
        <begin position="391"/>
        <end position="591"/>
    </location>
</feature>
<comment type="caution">
    <text evidence="11">The sequence shown here is derived from an EMBL/GenBank/DDBJ whole genome shotgun (WGS) entry which is preliminary data.</text>
</comment>
<comment type="similarity">
    <text evidence="2">Belongs to the glycosyl hydrolase 42 family.</text>
</comment>
<dbReference type="PANTHER" id="PTHR36447:SF2">
    <property type="entry name" value="BETA-GALACTOSIDASE YESZ"/>
    <property type="match status" value="1"/>
</dbReference>
<gene>
    <name evidence="11" type="ORF">CSX02_08400</name>
</gene>
<keyword evidence="7" id="KW-0326">Glycosidase</keyword>
<feature type="domain" description="Beta-galactosidase C-terminal" evidence="10">
    <location>
        <begin position="623"/>
        <end position="666"/>
    </location>
</feature>
<evidence type="ECO:0000313" key="12">
    <source>
        <dbReference type="Proteomes" id="UP000224563"/>
    </source>
</evidence>
<evidence type="ECO:0000259" key="10">
    <source>
        <dbReference type="Pfam" id="PF08533"/>
    </source>
</evidence>
<dbReference type="Pfam" id="PF08533">
    <property type="entry name" value="Glyco_hydro_42C"/>
    <property type="match status" value="1"/>
</dbReference>
<protein>
    <recommendedName>
        <fullName evidence="3">beta-galactosidase</fullName>
        <ecNumber evidence="3">3.2.1.23</ecNumber>
    </recommendedName>
</protein>
<dbReference type="AlphaFoldDB" id="A0A2G3E277"/>
<dbReference type="InterPro" id="IPR017853">
    <property type="entry name" value="GH"/>
</dbReference>
<dbReference type="Gene3D" id="3.20.20.80">
    <property type="entry name" value="Glycosidases"/>
    <property type="match status" value="1"/>
</dbReference>
<dbReference type="InterPro" id="IPR003476">
    <property type="entry name" value="Glyco_hydro_42"/>
</dbReference>
<dbReference type="RefSeq" id="WP_099386363.1">
    <property type="nucleotide sequence ID" value="NZ_JANSWH010000052.1"/>
</dbReference>
<name>A0A2G3E277_9FIRM</name>